<accession>M1P0M2</accession>
<sequence length="117" mass="13559">MSRYFTRWRVEDTIRFIKQSYDIEDIRVLTYDRLKNMAVLVLASSYFAAVWLGTKTKLNILATHALDAAKRLFGIPNFRYYALADGIKSIFKRIGKGPLYPRNYEKSASPQLSLWSG</sequence>
<evidence type="ECO:0000313" key="3">
    <source>
        <dbReference type="EMBL" id="AGF77048.1"/>
    </source>
</evidence>
<keyword evidence="1" id="KW-0472">Membrane</keyword>
<evidence type="ECO:0000259" key="2">
    <source>
        <dbReference type="Pfam" id="PF01609"/>
    </source>
</evidence>
<evidence type="ECO:0000313" key="4">
    <source>
        <dbReference type="Proteomes" id="UP000011721"/>
    </source>
</evidence>
<dbReference type="Proteomes" id="UP000011721">
    <property type="component" value="Chromosome"/>
</dbReference>
<feature type="transmembrane region" description="Helical" evidence="1">
    <location>
        <begin position="37"/>
        <end position="54"/>
    </location>
</feature>
<dbReference type="Pfam" id="PF01609">
    <property type="entry name" value="DDE_Tnp_1"/>
    <property type="match status" value="1"/>
</dbReference>
<dbReference type="InterPro" id="IPR012337">
    <property type="entry name" value="RNaseH-like_sf"/>
</dbReference>
<feature type="domain" description="Transposase IS4-like" evidence="2">
    <location>
        <begin position="6"/>
        <end position="44"/>
    </location>
</feature>
<reference evidence="4" key="1">
    <citation type="journal article" date="2013" name="Stand. Genomic Sci.">
        <title>Complete genome sequence of Desulfocapsa sulfexigens, a marine deltaproteobacterium specialized in disproportionating inorganic sulfur compounds.</title>
        <authorList>
            <person name="Finster K.W."/>
            <person name="Kjeldsen K.U."/>
            <person name="Kube M."/>
            <person name="Reinhardt R."/>
            <person name="Mussmann M."/>
            <person name="Amann R."/>
            <person name="Schreiber L."/>
        </authorList>
    </citation>
    <scope>NUCLEOTIDE SEQUENCE [LARGE SCALE GENOMIC DNA]</scope>
    <source>
        <strain evidence="4">DSM 10523 / SB164P1</strain>
    </source>
</reference>
<dbReference type="RefSeq" id="WP_015402746.1">
    <property type="nucleotide sequence ID" value="NC_020304.1"/>
</dbReference>
<dbReference type="AlphaFoldDB" id="M1P0M2"/>
<dbReference type="EMBL" id="CP003985">
    <property type="protein sequence ID" value="AGF77048.1"/>
    <property type="molecule type" value="Genomic_DNA"/>
</dbReference>
<evidence type="ECO:0000256" key="1">
    <source>
        <dbReference type="SAM" id="Phobius"/>
    </source>
</evidence>
<proteinExistence type="predicted"/>
<dbReference type="HOGENOM" id="CLU_2081027_0_0_7"/>
<keyword evidence="4" id="KW-1185">Reference proteome</keyword>
<dbReference type="OrthoDB" id="5521793at2"/>
<dbReference type="InterPro" id="IPR002559">
    <property type="entry name" value="Transposase_11"/>
</dbReference>
<dbReference type="GO" id="GO:0004803">
    <property type="term" value="F:transposase activity"/>
    <property type="evidence" value="ECO:0007669"/>
    <property type="project" value="InterPro"/>
</dbReference>
<keyword evidence="1" id="KW-0812">Transmembrane</keyword>
<name>M1P0M2_DESSD</name>
<dbReference type="SUPFAM" id="SSF53098">
    <property type="entry name" value="Ribonuclease H-like"/>
    <property type="match status" value="1"/>
</dbReference>
<dbReference type="KEGG" id="dsf:UWK_00465"/>
<dbReference type="GO" id="GO:0006313">
    <property type="term" value="P:DNA transposition"/>
    <property type="evidence" value="ECO:0007669"/>
    <property type="project" value="InterPro"/>
</dbReference>
<keyword evidence="1" id="KW-1133">Transmembrane helix</keyword>
<dbReference type="GO" id="GO:0003677">
    <property type="term" value="F:DNA binding"/>
    <property type="evidence" value="ECO:0007669"/>
    <property type="project" value="InterPro"/>
</dbReference>
<gene>
    <name evidence="3" type="ordered locus">UWK_00465</name>
</gene>
<protein>
    <recommendedName>
        <fullName evidence="2">Transposase IS4-like domain-containing protein</fullName>
    </recommendedName>
</protein>
<organism evidence="3 4">
    <name type="scientific">Desulfocapsa sulfexigens (strain DSM 10523 / SB164P1)</name>
    <dbReference type="NCBI Taxonomy" id="1167006"/>
    <lineage>
        <taxon>Bacteria</taxon>
        <taxon>Pseudomonadati</taxon>
        <taxon>Thermodesulfobacteriota</taxon>
        <taxon>Desulfobulbia</taxon>
        <taxon>Desulfobulbales</taxon>
        <taxon>Desulfocapsaceae</taxon>
        <taxon>Desulfocapsa</taxon>
    </lineage>
</organism>